<keyword evidence="3" id="KW-1185">Reference proteome</keyword>
<dbReference type="VEuPathDB" id="FungiDB:Z518_02539"/>
<feature type="region of interest" description="Disordered" evidence="1">
    <location>
        <begin position="696"/>
        <end position="821"/>
    </location>
</feature>
<accession>A0A0D2JF84</accession>
<dbReference type="OrthoDB" id="4155914at2759"/>
<feature type="compositionally biased region" description="Low complexity" evidence="1">
    <location>
        <begin position="105"/>
        <end position="116"/>
    </location>
</feature>
<reference evidence="2 3" key="1">
    <citation type="submission" date="2015-01" db="EMBL/GenBank/DDBJ databases">
        <title>The Genome Sequence of Rhinocladiella mackenzie CBS 650.93.</title>
        <authorList>
            <consortium name="The Broad Institute Genomics Platform"/>
            <person name="Cuomo C."/>
            <person name="de Hoog S."/>
            <person name="Gorbushina A."/>
            <person name="Stielow B."/>
            <person name="Teixiera M."/>
            <person name="Abouelleil A."/>
            <person name="Chapman S.B."/>
            <person name="Priest M."/>
            <person name="Young S.K."/>
            <person name="Wortman J."/>
            <person name="Nusbaum C."/>
            <person name="Birren B."/>
        </authorList>
    </citation>
    <scope>NUCLEOTIDE SEQUENCE [LARGE SCALE GENOMIC DNA]</scope>
    <source>
        <strain evidence="2 3">CBS 650.93</strain>
    </source>
</reference>
<feature type="compositionally biased region" description="Polar residues" evidence="1">
    <location>
        <begin position="335"/>
        <end position="355"/>
    </location>
</feature>
<feature type="compositionally biased region" description="Basic and acidic residues" evidence="1">
    <location>
        <begin position="154"/>
        <end position="178"/>
    </location>
</feature>
<dbReference type="EMBL" id="KN847476">
    <property type="protein sequence ID" value="KIX07885.1"/>
    <property type="molecule type" value="Genomic_DNA"/>
</dbReference>
<feature type="compositionally biased region" description="Polar residues" evidence="1">
    <location>
        <begin position="239"/>
        <end position="258"/>
    </location>
</feature>
<dbReference type="RefSeq" id="XP_013275021.1">
    <property type="nucleotide sequence ID" value="XM_013419567.1"/>
</dbReference>
<evidence type="ECO:0000256" key="1">
    <source>
        <dbReference type="SAM" id="MobiDB-lite"/>
    </source>
</evidence>
<feature type="compositionally biased region" description="Polar residues" evidence="1">
    <location>
        <begin position="200"/>
        <end position="214"/>
    </location>
</feature>
<sequence length="897" mass="98657">MRPFKSNKSQASIEDRLTSSRDGSPTQPEHQHPSGVYGGAQFDLAHPDRYTQEQPPALSDNQYQVQDRPAHTQPHPAPPLSRIQSGRTPSVGEVYGAQRPSVNIVPLPSQQPSVVPEGPAPIPGQTSFGASRQVRTDRDKDHKRSKLSFITGFIKDKAKDEDKEREKEKENAPAERKGLGRSSSVHLLRKSHPSDPTARESYSTQTSPVYQTRHSVYYPSPEISVPTQPSDQSHHEQYQRTPGQFDSPQSQSTHQTVDYTEDAPHFNPEQEQYQAYHQTEPANTSEQYLPYQGPSSRPSNVESDPYQHLRPPSQASLGPPSPIANPPHPPALQESRPSTAATNRYSAQSATQGQQPPHLVMARGEPPNGSLRQQISQREPRTEEHNQYPSQQDPRVRMSQQASEQGRNTPPPRSREDISQLDYHQLLQRHEELQAKYSKVKRYYFEREAQVTQLQNTVANQRLSMSKTSLDDAQYTARFERLSQAINNLSFNIRKNWRAVPPWLRHVCNQDAHTVGTKEMTAVGRACITRWLFESIFERTFHPGIDPGLSAQLKNVERNLRRGGQAGMLLTDEQRDDLITKITTWRLTTIEGLQDVLASHQAEQYTENLNKMFTHQLTESLKANLTDPPPPGLSDGVGMIVVQAIGIASNLPLESRDICIEYFMPGTPVNETYMKIEPQMTPLTNPGPDERLLAMQAAQAQAQAQQAMQEAPEGDEMSTASTEDGPRDRDVEAEIREAAGKAASQTTQPSGAGGQHGRSEGLSNQGSVKGSNDKQSKKSSFLGGLVGKKPPPASRSENRVGGEGGANTSPGNNGDDQRGNVRESMAVDPSQLIPPPGANEGRIRFAAFLAVEVRGKGPGANAAASSGGGSGKEPGSAAGGVRENSVNVLFKAPVYEY</sequence>
<dbReference type="STRING" id="1442369.A0A0D2JF84"/>
<gene>
    <name evidence="2" type="ORF">Z518_02539</name>
</gene>
<evidence type="ECO:0000313" key="3">
    <source>
        <dbReference type="Proteomes" id="UP000053617"/>
    </source>
</evidence>
<dbReference type="Proteomes" id="UP000053617">
    <property type="component" value="Unassembled WGS sequence"/>
</dbReference>
<name>A0A0D2JF84_9EURO</name>
<evidence type="ECO:0000313" key="2">
    <source>
        <dbReference type="EMBL" id="KIX07885.1"/>
    </source>
</evidence>
<proteinExistence type="predicted"/>
<dbReference type="HOGENOM" id="CLU_311691_0_0_1"/>
<feature type="region of interest" description="Disordered" evidence="1">
    <location>
        <begin position="1"/>
        <end position="416"/>
    </location>
</feature>
<feature type="compositionally biased region" description="Polar residues" evidence="1">
    <location>
        <begin position="1"/>
        <end position="12"/>
    </location>
</feature>
<feature type="compositionally biased region" description="Polar residues" evidence="1">
    <location>
        <begin position="387"/>
        <end position="408"/>
    </location>
</feature>
<protein>
    <submittedName>
        <fullName evidence="2">Uncharacterized protein</fullName>
    </submittedName>
</protein>
<feature type="compositionally biased region" description="Polar residues" evidence="1">
    <location>
        <begin position="761"/>
        <end position="770"/>
    </location>
</feature>
<dbReference type="GeneID" id="25290610"/>
<feature type="region of interest" description="Disordered" evidence="1">
    <location>
        <begin position="857"/>
        <end position="883"/>
    </location>
</feature>
<feature type="compositionally biased region" description="Polar residues" evidence="1">
    <location>
        <begin position="269"/>
        <end position="302"/>
    </location>
</feature>
<feature type="compositionally biased region" description="Low complexity" evidence="1">
    <location>
        <begin position="696"/>
        <end position="709"/>
    </location>
</feature>
<feature type="compositionally biased region" description="Basic and acidic residues" evidence="1">
    <location>
        <begin position="724"/>
        <end position="739"/>
    </location>
</feature>
<dbReference type="AlphaFoldDB" id="A0A0D2JF84"/>
<organism evidence="2 3">
    <name type="scientific">Rhinocladiella mackenziei CBS 650.93</name>
    <dbReference type="NCBI Taxonomy" id="1442369"/>
    <lineage>
        <taxon>Eukaryota</taxon>
        <taxon>Fungi</taxon>
        <taxon>Dikarya</taxon>
        <taxon>Ascomycota</taxon>
        <taxon>Pezizomycotina</taxon>
        <taxon>Eurotiomycetes</taxon>
        <taxon>Chaetothyriomycetidae</taxon>
        <taxon>Chaetothyriales</taxon>
        <taxon>Herpotrichiellaceae</taxon>
        <taxon>Rhinocladiella</taxon>
    </lineage>
</organism>
<feature type="compositionally biased region" description="Pro residues" evidence="1">
    <location>
        <begin position="319"/>
        <end position="330"/>
    </location>
</feature>